<gene>
    <name evidence="2" type="ORF">LAWI1_G003829</name>
</gene>
<accession>A0A559MC82</accession>
<dbReference type="InterPro" id="IPR011009">
    <property type="entry name" value="Kinase-like_dom_sf"/>
</dbReference>
<dbReference type="SUPFAM" id="SSF56112">
    <property type="entry name" value="Protein kinase-like (PK-like)"/>
    <property type="match status" value="1"/>
</dbReference>
<dbReference type="PANTHER" id="PTHR21310:SF58">
    <property type="entry name" value="AMINOGLYCOSIDE PHOSPHOTRANSFERASE DOMAIN-CONTAINING PROTEIN"/>
    <property type="match status" value="1"/>
</dbReference>
<organism evidence="2 3">
    <name type="scientific">Lachnellula willkommii</name>
    <dbReference type="NCBI Taxonomy" id="215461"/>
    <lineage>
        <taxon>Eukaryota</taxon>
        <taxon>Fungi</taxon>
        <taxon>Dikarya</taxon>
        <taxon>Ascomycota</taxon>
        <taxon>Pezizomycotina</taxon>
        <taxon>Leotiomycetes</taxon>
        <taxon>Helotiales</taxon>
        <taxon>Lachnaceae</taxon>
        <taxon>Lachnellula</taxon>
    </lineage>
</organism>
<proteinExistence type="predicted"/>
<dbReference type="EMBL" id="QGML01000808">
    <property type="protein sequence ID" value="TVY90597.1"/>
    <property type="molecule type" value="Genomic_DNA"/>
</dbReference>
<evidence type="ECO:0000313" key="2">
    <source>
        <dbReference type="EMBL" id="TVY90597.1"/>
    </source>
</evidence>
<feature type="domain" description="Aminoglycoside phosphotransferase" evidence="1">
    <location>
        <begin position="99"/>
        <end position="250"/>
    </location>
</feature>
<dbReference type="Pfam" id="PF01636">
    <property type="entry name" value="APH"/>
    <property type="match status" value="1"/>
</dbReference>
<dbReference type="CDD" id="cd05120">
    <property type="entry name" value="APH_ChoK_like"/>
    <property type="match status" value="1"/>
</dbReference>
<evidence type="ECO:0000259" key="1">
    <source>
        <dbReference type="Pfam" id="PF01636"/>
    </source>
</evidence>
<dbReference type="Proteomes" id="UP000315522">
    <property type="component" value="Unassembled WGS sequence"/>
</dbReference>
<evidence type="ECO:0000313" key="3">
    <source>
        <dbReference type="Proteomes" id="UP000315522"/>
    </source>
</evidence>
<dbReference type="InterPro" id="IPR051678">
    <property type="entry name" value="AGP_Transferase"/>
</dbReference>
<comment type="caution">
    <text evidence="2">The sequence shown here is derived from an EMBL/GenBank/DDBJ whole genome shotgun (WGS) entry which is preliminary data.</text>
</comment>
<dbReference type="Gene3D" id="3.90.1200.10">
    <property type="match status" value="1"/>
</dbReference>
<keyword evidence="3" id="KW-1185">Reference proteome</keyword>
<dbReference type="AlphaFoldDB" id="A0A559MC82"/>
<reference evidence="2 3" key="1">
    <citation type="submission" date="2018-05" db="EMBL/GenBank/DDBJ databases">
        <title>Genome sequencing and assembly of the regulated plant pathogen Lachnellula willkommii and related sister species for the development of diagnostic species identification markers.</title>
        <authorList>
            <person name="Giroux E."/>
            <person name="Bilodeau G."/>
        </authorList>
    </citation>
    <scope>NUCLEOTIDE SEQUENCE [LARGE SCALE GENOMIC DNA]</scope>
    <source>
        <strain evidence="2 3">CBS 172.35</strain>
    </source>
</reference>
<dbReference type="PANTHER" id="PTHR21310">
    <property type="entry name" value="AMINOGLYCOSIDE PHOSPHOTRANSFERASE-RELATED-RELATED"/>
    <property type="match status" value="1"/>
</dbReference>
<dbReference type="InterPro" id="IPR002575">
    <property type="entry name" value="Aminoglycoside_PTrfase"/>
</dbReference>
<sequence length="307" mass="35064">MPVKARPVNESIQEINDNSWVIGDRILLSRRRSRPSGSAWSDDKGSFYVISEAPYPLPPSRPLSATTHIEKVYDAGGVSAVWSIGDAFCKVKILAPCATREHVTLDYLHNKRPLSFATPDVHYHAEYDGRYYIILSRLADQTLIKAWPNMDEAMKQYYVSRIVNICKELAMWQADSISGVDGQYLSDQFLTRFGLPKDCSPRNLLNNCKDLGMDCSIFVFYHCDLGPGNIIVNPTEGSIIGIIDWETAGFVPKEWIRTKFCVSSGMDLPEGDQDSRVDWRRRVQRQLEKEGFPEIAERWMTWWSNED</sequence>
<name>A0A559MC82_9HELO</name>
<protein>
    <recommendedName>
        <fullName evidence="1">Aminoglycoside phosphotransferase domain-containing protein</fullName>
    </recommendedName>
</protein>